<organism evidence="1 2">
    <name type="scientific">Ruminococcus flavefaciens</name>
    <dbReference type="NCBI Taxonomy" id="1265"/>
    <lineage>
        <taxon>Bacteria</taxon>
        <taxon>Bacillati</taxon>
        <taxon>Bacillota</taxon>
        <taxon>Clostridia</taxon>
        <taxon>Eubacteriales</taxon>
        <taxon>Oscillospiraceae</taxon>
        <taxon>Ruminococcus</taxon>
    </lineage>
</organism>
<sequence length="76" mass="8983">MNKYKMIKPKSDECSFFGFFIYLTNSPFPSSPLPLFPSYYIFYAMHFNDLNHSIVQGRKRECFYCSLLQRKAYTGG</sequence>
<name>A0A1H6KN79_RUMFL</name>
<proteinExistence type="predicted"/>
<dbReference type="EMBL" id="FNWV01000008">
    <property type="protein sequence ID" value="SEH72960.1"/>
    <property type="molecule type" value="Genomic_DNA"/>
</dbReference>
<dbReference type="Proteomes" id="UP000183190">
    <property type="component" value="Unassembled WGS sequence"/>
</dbReference>
<protein>
    <submittedName>
        <fullName evidence="1">Uncharacterized protein</fullName>
    </submittedName>
</protein>
<accession>A0A1H6KN79</accession>
<evidence type="ECO:0000313" key="2">
    <source>
        <dbReference type="Proteomes" id="UP000183190"/>
    </source>
</evidence>
<dbReference type="AlphaFoldDB" id="A0A1H6KN79"/>
<gene>
    <name evidence="1" type="ORF">SAMN02910265_02376</name>
</gene>
<evidence type="ECO:0000313" key="1">
    <source>
        <dbReference type="EMBL" id="SEH72960.1"/>
    </source>
</evidence>
<reference evidence="1 2" key="1">
    <citation type="submission" date="2016-10" db="EMBL/GenBank/DDBJ databases">
        <authorList>
            <person name="de Groot N.N."/>
        </authorList>
    </citation>
    <scope>NUCLEOTIDE SEQUENCE [LARGE SCALE GENOMIC DNA]</scope>
    <source>
        <strain evidence="1 2">YAD2003</strain>
    </source>
</reference>